<evidence type="ECO:0000313" key="2">
    <source>
        <dbReference type="EMBL" id="KAL2040412.1"/>
    </source>
</evidence>
<feature type="compositionally biased region" description="Basic and acidic residues" evidence="1">
    <location>
        <begin position="93"/>
        <end position="107"/>
    </location>
</feature>
<dbReference type="PANTHER" id="PTHR40069">
    <property type="entry name" value="YWBE PROTEIN"/>
    <property type="match status" value="1"/>
</dbReference>
<accession>A0ABR4A7P5</accession>
<gene>
    <name evidence="2" type="ORF">N7G274_006855</name>
</gene>
<evidence type="ECO:0000313" key="3">
    <source>
        <dbReference type="Proteomes" id="UP001590950"/>
    </source>
</evidence>
<dbReference type="InterPro" id="IPR019240">
    <property type="entry name" value="DUF2196"/>
</dbReference>
<feature type="compositionally biased region" description="Low complexity" evidence="1">
    <location>
        <begin position="62"/>
        <end position="81"/>
    </location>
</feature>
<sequence>MAVPKMSQLRLGIGVNIVLKADQRSGKLTTGQILQILTRGNHPRGIKVRLSNGLVGRVQSLSAPSEQQAATQSTTHSQNSSNKFCGQTSHARGRPDRKYALKEDHRNSPTPHESASLADYIRAPSSSQLRHPSSRDIPVKDTTQATMEKDFPHLDSALIAAVLADHEGAEEARAVLSSLS</sequence>
<organism evidence="2 3">
    <name type="scientific">Stereocaulon virgatum</name>
    <dbReference type="NCBI Taxonomy" id="373712"/>
    <lineage>
        <taxon>Eukaryota</taxon>
        <taxon>Fungi</taxon>
        <taxon>Dikarya</taxon>
        <taxon>Ascomycota</taxon>
        <taxon>Pezizomycotina</taxon>
        <taxon>Lecanoromycetes</taxon>
        <taxon>OSLEUM clade</taxon>
        <taxon>Lecanoromycetidae</taxon>
        <taxon>Lecanorales</taxon>
        <taxon>Lecanorineae</taxon>
        <taxon>Stereocaulaceae</taxon>
        <taxon>Stereocaulon</taxon>
    </lineage>
</organism>
<keyword evidence="3" id="KW-1185">Reference proteome</keyword>
<comment type="caution">
    <text evidence="2">The sequence shown here is derived from an EMBL/GenBank/DDBJ whole genome shotgun (WGS) entry which is preliminary data.</text>
</comment>
<proteinExistence type="predicted"/>
<evidence type="ECO:0008006" key="4">
    <source>
        <dbReference type="Google" id="ProtNLM"/>
    </source>
</evidence>
<name>A0ABR4A7P5_9LECA</name>
<dbReference type="NCBIfam" id="TIGR03833">
    <property type="entry name" value="YwbE family protein"/>
    <property type="match status" value="1"/>
</dbReference>
<evidence type="ECO:0000256" key="1">
    <source>
        <dbReference type="SAM" id="MobiDB-lite"/>
    </source>
</evidence>
<dbReference type="PANTHER" id="PTHR40069:SF1">
    <property type="entry name" value="YWBE PROTEIN"/>
    <property type="match status" value="1"/>
</dbReference>
<dbReference type="Pfam" id="PF09962">
    <property type="entry name" value="DUF2196"/>
    <property type="match status" value="1"/>
</dbReference>
<protein>
    <recommendedName>
        <fullName evidence="4">CUE domain-containing protein</fullName>
    </recommendedName>
</protein>
<feature type="region of interest" description="Disordered" evidence="1">
    <location>
        <begin position="61"/>
        <end position="116"/>
    </location>
</feature>
<dbReference type="EMBL" id="JBEFKJ010000021">
    <property type="protein sequence ID" value="KAL2040412.1"/>
    <property type="molecule type" value="Genomic_DNA"/>
</dbReference>
<dbReference type="Proteomes" id="UP001590950">
    <property type="component" value="Unassembled WGS sequence"/>
</dbReference>
<reference evidence="2 3" key="1">
    <citation type="submission" date="2024-09" db="EMBL/GenBank/DDBJ databases">
        <title>Rethinking Asexuality: The Enigmatic Case of Functional Sexual Genes in Lepraria (Stereocaulaceae).</title>
        <authorList>
            <person name="Doellman M."/>
            <person name="Sun Y."/>
            <person name="Barcenas-Pena A."/>
            <person name="Lumbsch H.T."/>
            <person name="Grewe F."/>
        </authorList>
    </citation>
    <scope>NUCLEOTIDE SEQUENCE [LARGE SCALE GENOMIC DNA]</scope>
    <source>
        <strain evidence="2 3">Mercado 3170</strain>
    </source>
</reference>